<dbReference type="STRING" id="1179773.BN6_55920"/>
<dbReference type="EMBL" id="HE804045">
    <property type="protein sequence ID" value="CCH32851.1"/>
    <property type="molecule type" value="Genomic_DNA"/>
</dbReference>
<dbReference type="InterPro" id="IPR027805">
    <property type="entry name" value="Transposase_HTH_dom"/>
</dbReference>
<feature type="domain" description="Transposase Helix-turn-helix" evidence="1">
    <location>
        <begin position="4"/>
        <end position="40"/>
    </location>
</feature>
<organism evidence="2 3">
    <name type="scientific">Saccharothrix espanaensis (strain ATCC 51144 / DSM 44229 / JCM 9112 / NBRC 15066 / NRRL 15764)</name>
    <dbReference type="NCBI Taxonomy" id="1179773"/>
    <lineage>
        <taxon>Bacteria</taxon>
        <taxon>Bacillati</taxon>
        <taxon>Actinomycetota</taxon>
        <taxon>Actinomycetes</taxon>
        <taxon>Pseudonocardiales</taxon>
        <taxon>Pseudonocardiaceae</taxon>
        <taxon>Saccharothrix</taxon>
    </lineage>
</organism>
<keyword evidence="3" id="KW-1185">Reference proteome</keyword>
<dbReference type="HOGENOM" id="CLU_2540582_0_0_11"/>
<reference evidence="2 3" key="1">
    <citation type="journal article" date="2012" name="BMC Genomics">
        <title>Complete genome sequence of Saccharothrix espanaensis DSM 44229T and comparison to the other completely sequenced Pseudonocardiaceae.</title>
        <authorList>
            <person name="Strobel T."/>
            <person name="Al-Dilaimi A."/>
            <person name="Blom J."/>
            <person name="Gessner A."/>
            <person name="Kalinowski J."/>
            <person name="Luzhetska M."/>
            <person name="Puhler A."/>
            <person name="Szczepanowski R."/>
            <person name="Bechthold A."/>
            <person name="Ruckert C."/>
        </authorList>
    </citation>
    <scope>NUCLEOTIDE SEQUENCE [LARGE SCALE GENOMIC DNA]</scope>
    <source>
        <strain evidence="3">ATCC 51144 / DSM 44229 / JCM 9112 / NBRC 15066 / NRRL 15764</strain>
    </source>
</reference>
<dbReference type="KEGG" id="sesp:BN6_55920"/>
<evidence type="ECO:0000313" key="3">
    <source>
        <dbReference type="Proteomes" id="UP000006281"/>
    </source>
</evidence>
<name>K0K3F2_SACES</name>
<sequence length="83" mass="8804">MPARLRCGYTYTSLGAGFGIGLATVCRYFPEAVRLLAALAPDLAEATRAAARKPCVILDGPLLRIDRIAADRPYYSGNTSATA</sequence>
<dbReference type="Proteomes" id="UP000006281">
    <property type="component" value="Chromosome"/>
</dbReference>
<gene>
    <name evidence="2" type="ordered locus">BN6_55920</name>
</gene>
<evidence type="ECO:0000259" key="1">
    <source>
        <dbReference type="Pfam" id="PF13613"/>
    </source>
</evidence>
<dbReference type="AlphaFoldDB" id="K0K3F2"/>
<accession>K0K3F2</accession>
<protein>
    <submittedName>
        <fullName evidence="2">Putative membrane protein</fullName>
    </submittedName>
</protein>
<dbReference type="Pfam" id="PF13613">
    <property type="entry name" value="HTH_Tnp_4"/>
    <property type="match status" value="1"/>
</dbReference>
<proteinExistence type="predicted"/>
<evidence type="ECO:0000313" key="2">
    <source>
        <dbReference type="EMBL" id="CCH32851.1"/>
    </source>
</evidence>